<proteinExistence type="predicted"/>
<dbReference type="AlphaFoldDB" id="A0A8J5TL64"/>
<organism evidence="1 2">
    <name type="scientific">Homarus americanus</name>
    <name type="common">American lobster</name>
    <dbReference type="NCBI Taxonomy" id="6706"/>
    <lineage>
        <taxon>Eukaryota</taxon>
        <taxon>Metazoa</taxon>
        <taxon>Ecdysozoa</taxon>
        <taxon>Arthropoda</taxon>
        <taxon>Crustacea</taxon>
        <taxon>Multicrustacea</taxon>
        <taxon>Malacostraca</taxon>
        <taxon>Eumalacostraca</taxon>
        <taxon>Eucarida</taxon>
        <taxon>Decapoda</taxon>
        <taxon>Pleocyemata</taxon>
        <taxon>Astacidea</taxon>
        <taxon>Nephropoidea</taxon>
        <taxon>Nephropidae</taxon>
        <taxon>Homarus</taxon>
    </lineage>
</organism>
<comment type="caution">
    <text evidence="1">The sequence shown here is derived from an EMBL/GenBank/DDBJ whole genome shotgun (WGS) entry which is preliminary data.</text>
</comment>
<reference evidence="1" key="1">
    <citation type="journal article" date="2021" name="Sci. Adv.">
        <title>The American lobster genome reveals insights on longevity, neural, and immune adaptations.</title>
        <authorList>
            <person name="Polinski J.M."/>
            <person name="Zimin A.V."/>
            <person name="Clark K.F."/>
            <person name="Kohn A.B."/>
            <person name="Sadowski N."/>
            <person name="Timp W."/>
            <person name="Ptitsyn A."/>
            <person name="Khanna P."/>
            <person name="Romanova D.Y."/>
            <person name="Williams P."/>
            <person name="Greenwood S.J."/>
            <person name="Moroz L.L."/>
            <person name="Walt D.R."/>
            <person name="Bodnar A.G."/>
        </authorList>
    </citation>
    <scope>NUCLEOTIDE SEQUENCE</scope>
    <source>
        <strain evidence="1">GMGI-L3</strain>
    </source>
</reference>
<gene>
    <name evidence="1" type="ORF">Hamer_G021893</name>
</gene>
<evidence type="ECO:0000313" key="1">
    <source>
        <dbReference type="EMBL" id="KAG7177944.1"/>
    </source>
</evidence>
<sequence>MFKETLVANLDPDGIGIGRRRGQEERPCKKCV</sequence>
<dbReference type="Proteomes" id="UP000747542">
    <property type="component" value="Unassembled WGS sequence"/>
</dbReference>
<accession>A0A8J5TL64</accession>
<protein>
    <submittedName>
        <fullName evidence="1">Uncharacterized protein</fullName>
    </submittedName>
</protein>
<keyword evidence="2" id="KW-1185">Reference proteome</keyword>
<evidence type="ECO:0000313" key="2">
    <source>
        <dbReference type="Proteomes" id="UP000747542"/>
    </source>
</evidence>
<name>A0A8J5TL64_HOMAM</name>
<dbReference type="EMBL" id="JAHLQT010000907">
    <property type="protein sequence ID" value="KAG7177944.1"/>
    <property type="molecule type" value="Genomic_DNA"/>
</dbReference>